<dbReference type="Proteomes" id="UP000315344">
    <property type="component" value="Unassembled WGS sequence"/>
</dbReference>
<evidence type="ECO:0000256" key="1">
    <source>
        <dbReference type="ARBA" id="ARBA00006479"/>
    </source>
</evidence>
<dbReference type="Pfam" id="PF00480">
    <property type="entry name" value="ROK"/>
    <property type="match status" value="1"/>
</dbReference>
<dbReference type="InterPro" id="IPR000835">
    <property type="entry name" value="HTH_MarR-typ"/>
</dbReference>
<evidence type="ECO:0000313" key="4">
    <source>
        <dbReference type="Proteomes" id="UP000315344"/>
    </source>
</evidence>
<dbReference type="InterPro" id="IPR036388">
    <property type="entry name" value="WH-like_DNA-bd_sf"/>
</dbReference>
<dbReference type="PANTHER" id="PTHR18964:SF149">
    <property type="entry name" value="BIFUNCTIONAL UDP-N-ACETYLGLUCOSAMINE 2-EPIMERASE_N-ACETYLMANNOSAMINE KINASE"/>
    <property type="match status" value="1"/>
</dbReference>
<dbReference type="Gene3D" id="3.30.420.40">
    <property type="match status" value="2"/>
</dbReference>
<organism evidence="3 4">
    <name type="scientific">Paracoccus denitrificans</name>
    <dbReference type="NCBI Taxonomy" id="266"/>
    <lineage>
        <taxon>Bacteria</taxon>
        <taxon>Pseudomonadati</taxon>
        <taxon>Pseudomonadota</taxon>
        <taxon>Alphaproteobacteria</taxon>
        <taxon>Rhodobacterales</taxon>
        <taxon>Paracoccaceae</taxon>
        <taxon>Paracoccus</taxon>
    </lineage>
</organism>
<name>A0A533IBJ4_PARDE</name>
<dbReference type="SUPFAM" id="SSF53067">
    <property type="entry name" value="Actin-like ATPase domain"/>
    <property type="match status" value="1"/>
</dbReference>
<dbReference type="PANTHER" id="PTHR18964">
    <property type="entry name" value="ROK (REPRESSOR, ORF, KINASE) FAMILY"/>
    <property type="match status" value="1"/>
</dbReference>
<dbReference type="InterPro" id="IPR036390">
    <property type="entry name" value="WH_DNA-bd_sf"/>
</dbReference>
<evidence type="ECO:0000313" key="3">
    <source>
        <dbReference type="EMBL" id="TKW68235.1"/>
    </source>
</evidence>
<dbReference type="EMBL" id="VAFL01000002">
    <property type="protein sequence ID" value="TKW68235.1"/>
    <property type="molecule type" value="Genomic_DNA"/>
</dbReference>
<protein>
    <submittedName>
        <fullName evidence="3">ROK family transcriptional regulator</fullName>
    </submittedName>
</protein>
<dbReference type="SUPFAM" id="SSF46785">
    <property type="entry name" value="Winged helix' DNA-binding domain"/>
    <property type="match status" value="1"/>
</dbReference>
<dbReference type="InterPro" id="IPR043129">
    <property type="entry name" value="ATPase_NBD"/>
</dbReference>
<dbReference type="AlphaFoldDB" id="A0A533IBJ4"/>
<dbReference type="InterPro" id="IPR000600">
    <property type="entry name" value="ROK"/>
</dbReference>
<feature type="domain" description="HTH marR-type" evidence="2">
    <location>
        <begin position="23"/>
        <end position="64"/>
    </location>
</feature>
<comment type="similarity">
    <text evidence="1">Belongs to the ROK (NagC/XylR) family.</text>
</comment>
<evidence type="ECO:0000259" key="2">
    <source>
        <dbReference type="Pfam" id="PF12802"/>
    </source>
</evidence>
<dbReference type="Gene3D" id="1.10.10.10">
    <property type="entry name" value="Winged helix-like DNA-binding domain superfamily/Winged helix DNA-binding domain"/>
    <property type="match status" value="1"/>
</dbReference>
<dbReference type="Pfam" id="PF12802">
    <property type="entry name" value="MarR_2"/>
    <property type="match status" value="1"/>
</dbReference>
<gene>
    <name evidence="3" type="ORF">DI616_03805</name>
</gene>
<dbReference type="GO" id="GO:0003700">
    <property type="term" value="F:DNA-binding transcription factor activity"/>
    <property type="evidence" value="ECO:0007669"/>
    <property type="project" value="InterPro"/>
</dbReference>
<sequence>MPDSAEPLLRGSNKTSMRARNERLVITLLHRFGALSRAEIAARTGLSAQGVSVIIRKLEAESLIIGGAPQRGRVGQPSIPFTLNPDGAMFIGVKLGRRSAEVVLGDMTGAIRDGFSQTYAHPAPTPVADFILDAVARLMMGTAGSRAIGIGIAIPSEMWNWGALINMAPADMAGWRDLHLAERIASQSGLPVYTRNDATAACGAELMFGTGNLPADFLHLYFGYFIGGGLVLDNRLYDGPGGNAGAIGSMPIGWTGKPRQLIELASISTLEHWLPDGQILTEESFGDVPAELLERWLVQASASAAHAIAASCAVLDLGAVVIDGWMPPDIRTDLVARITAALPGFDFSGMHLPPVMEGTLGRHARTVGAFAIPFGAHFLVDQTELVAAG</sequence>
<proteinExistence type="inferred from homology"/>
<reference evidence="3 4" key="1">
    <citation type="journal article" date="2017" name="Nat. Commun.">
        <title>In situ click chemistry generation of cyclooxygenase-2 inhibitors.</title>
        <authorList>
            <person name="Bhardwaj A."/>
            <person name="Kaur J."/>
            <person name="Wuest M."/>
            <person name="Wuest F."/>
        </authorList>
    </citation>
    <scope>NUCLEOTIDE SEQUENCE [LARGE SCALE GENOMIC DNA]</scope>
    <source>
        <strain evidence="3">S2_012_000_R3_94</strain>
    </source>
</reference>
<accession>A0A533IBJ4</accession>
<comment type="caution">
    <text evidence="3">The sequence shown here is derived from an EMBL/GenBank/DDBJ whole genome shotgun (WGS) entry which is preliminary data.</text>
</comment>